<evidence type="ECO:0000256" key="1">
    <source>
        <dbReference type="SAM" id="MobiDB-lite"/>
    </source>
</evidence>
<gene>
    <name evidence="2" type="ORF">SVIM_LOCUS229416</name>
</gene>
<organism evidence="2">
    <name type="scientific">Salix viminalis</name>
    <name type="common">Common osier</name>
    <name type="synonym">Basket willow</name>
    <dbReference type="NCBI Taxonomy" id="40686"/>
    <lineage>
        <taxon>Eukaryota</taxon>
        <taxon>Viridiplantae</taxon>
        <taxon>Streptophyta</taxon>
        <taxon>Embryophyta</taxon>
        <taxon>Tracheophyta</taxon>
        <taxon>Spermatophyta</taxon>
        <taxon>Magnoliopsida</taxon>
        <taxon>eudicotyledons</taxon>
        <taxon>Gunneridae</taxon>
        <taxon>Pentapetalae</taxon>
        <taxon>rosids</taxon>
        <taxon>fabids</taxon>
        <taxon>Malpighiales</taxon>
        <taxon>Salicaceae</taxon>
        <taxon>Saliceae</taxon>
        <taxon>Salix</taxon>
    </lineage>
</organism>
<feature type="region of interest" description="Disordered" evidence="1">
    <location>
        <begin position="63"/>
        <end position="94"/>
    </location>
</feature>
<name>A0A6N2LH01_SALVM</name>
<sequence length="145" mass="16220">MARNTLDFYSNFQTYSPTSIIMPSSSSSPFSLSLHRHHHYPLITSTTSTSHHSFIPTYLQLHIPKPKPGKAEAEEEEDEEEEGEGRERVFFTKGSNNFSGESSVSVRSIFNLLDQANLCKGGFVFLRKPSTIAHSKKIITCHSAS</sequence>
<feature type="compositionally biased region" description="Acidic residues" evidence="1">
    <location>
        <begin position="73"/>
        <end position="84"/>
    </location>
</feature>
<dbReference type="EMBL" id="CAADRP010001541">
    <property type="protein sequence ID" value="VFU40255.1"/>
    <property type="molecule type" value="Genomic_DNA"/>
</dbReference>
<dbReference type="AlphaFoldDB" id="A0A6N2LH01"/>
<proteinExistence type="predicted"/>
<evidence type="ECO:0000313" key="2">
    <source>
        <dbReference type="EMBL" id="VFU40255.1"/>
    </source>
</evidence>
<protein>
    <submittedName>
        <fullName evidence="2">Uncharacterized protein</fullName>
    </submittedName>
</protein>
<reference evidence="2" key="1">
    <citation type="submission" date="2019-03" db="EMBL/GenBank/DDBJ databases">
        <authorList>
            <person name="Mank J."/>
            <person name="Almeida P."/>
        </authorList>
    </citation>
    <scope>NUCLEOTIDE SEQUENCE</scope>
    <source>
        <strain evidence="2">78183</strain>
    </source>
</reference>
<accession>A0A6N2LH01</accession>